<dbReference type="Proteomes" id="UP000692954">
    <property type="component" value="Unassembled WGS sequence"/>
</dbReference>
<dbReference type="OrthoDB" id="291312at2759"/>
<evidence type="ECO:0000313" key="2">
    <source>
        <dbReference type="Proteomes" id="UP000692954"/>
    </source>
</evidence>
<comment type="caution">
    <text evidence="1">The sequence shown here is derived from an EMBL/GenBank/DDBJ whole genome shotgun (WGS) entry which is preliminary data.</text>
</comment>
<organism evidence="1 2">
    <name type="scientific">Paramecium sonneborni</name>
    <dbReference type="NCBI Taxonomy" id="65129"/>
    <lineage>
        <taxon>Eukaryota</taxon>
        <taxon>Sar</taxon>
        <taxon>Alveolata</taxon>
        <taxon>Ciliophora</taxon>
        <taxon>Intramacronucleata</taxon>
        <taxon>Oligohymenophorea</taxon>
        <taxon>Peniculida</taxon>
        <taxon>Parameciidae</taxon>
        <taxon>Paramecium</taxon>
    </lineage>
</organism>
<sequence>MLEEINQLIVLYQIQISNSNLLSGVLQRVIIIKQQMWEQEYQENLLILVNLQSNLNSTQINQKGLNFIINQLGPQVNVQIQAKQSDVTEEVQFGFFLN</sequence>
<keyword evidence="2" id="KW-1185">Reference proteome</keyword>
<proteinExistence type="predicted"/>
<gene>
    <name evidence="1" type="ORF">PSON_ATCC_30995.1.T0630129</name>
</gene>
<accession>A0A8S1NRS7</accession>
<name>A0A8S1NRS7_9CILI</name>
<dbReference type="AlphaFoldDB" id="A0A8S1NRS7"/>
<protein>
    <submittedName>
        <fullName evidence="1">Uncharacterized protein</fullName>
    </submittedName>
</protein>
<reference evidence="1" key="1">
    <citation type="submission" date="2021-01" db="EMBL/GenBank/DDBJ databases">
        <authorList>
            <consortium name="Genoscope - CEA"/>
            <person name="William W."/>
        </authorList>
    </citation>
    <scope>NUCLEOTIDE SEQUENCE</scope>
</reference>
<dbReference type="EMBL" id="CAJJDN010000063">
    <property type="protein sequence ID" value="CAD8094912.1"/>
    <property type="molecule type" value="Genomic_DNA"/>
</dbReference>
<evidence type="ECO:0000313" key="1">
    <source>
        <dbReference type="EMBL" id="CAD8094912.1"/>
    </source>
</evidence>